<comment type="caution">
    <text evidence="2">The sequence shown here is derived from an EMBL/GenBank/DDBJ whole genome shotgun (WGS) entry which is preliminary data.</text>
</comment>
<feature type="compositionally biased region" description="Basic and acidic residues" evidence="1">
    <location>
        <begin position="90"/>
        <end position="99"/>
    </location>
</feature>
<evidence type="ECO:0000313" key="2">
    <source>
        <dbReference type="EMBL" id="TFI56379.1"/>
    </source>
</evidence>
<feature type="region of interest" description="Disordered" evidence="1">
    <location>
        <begin position="167"/>
        <end position="239"/>
    </location>
</feature>
<keyword evidence="3" id="KW-1185">Reference proteome</keyword>
<proteinExistence type="predicted"/>
<organism evidence="2 3">
    <name type="scientific">Sphingomonas parva</name>
    <dbReference type="NCBI Taxonomy" id="2555898"/>
    <lineage>
        <taxon>Bacteria</taxon>
        <taxon>Pseudomonadati</taxon>
        <taxon>Pseudomonadota</taxon>
        <taxon>Alphaproteobacteria</taxon>
        <taxon>Sphingomonadales</taxon>
        <taxon>Sphingomonadaceae</taxon>
        <taxon>Sphingomonas</taxon>
    </lineage>
</organism>
<dbReference type="Proteomes" id="UP000298213">
    <property type="component" value="Unassembled WGS sequence"/>
</dbReference>
<evidence type="ECO:0000313" key="3">
    <source>
        <dbReference type="Proteomes" id="UP000298213"/>
    </source>
</evidence>
<feature type="compositionally biased region" description="Basic and acidic residues" evidence="1">
    <location>
        <begin position="120"/>
        <end position="136"/>
    </location>
</feature>
<feature type="region of interest" description="Disordered" evidence="1">
    <location>
        <begin position="90"/>
        <end position="142"/>
    </location>
</feature>
<sequence length="239" mass="25261">MSLPVLVSAASVAAAQGEAGGGRDGAEERGAEADADSGAPEVRLHDRAAGEHVLEMRQHPHRLGAAIGGDRDAQGAAVMVEAEIGVADRLGEGGREFEPVRSGAAEPGVPEAADPGAGEAEERVADQHRVAREDHVQPLPRDAAWETKVVATAALCRVEAAELLQRRRRDRPAADHVLAPPHPADDALRPEEVEEEQGAEIGGEDAKRDRHRGGAGLLAQRLHRPRPPQDRRAAAQSEH</sequence>
<dbReference type="RefSeq" id="WP_135090577.1">
    <property type="nucleotide sequence ID" value="NZ_SPDV01000091.1"/>
</dbReference>
<evidence type="ECO:0000256" key="1">
    <source>
        <dbReference type="SAM" id="MobiDB-lite"/>
    </source>
</evidence>
<gene>
    <name evidence="2" type="ORF">E2493_20490</name>
</gene>
<dbReference type="EMBL" id="SPDV01000091">
    <property type="protein sequence ID" value="TFI56379.1"/>
    <property type="molecule type" value="Genomic_DNA"/>
</dbReference>
<dbReference type="AlphaFoldDB" id="A0A4Y8ZNK1"/>
<accession>A0A4Y8ZNK1</accession>
<name>A0A4Y8ZNK1_9SPHN</name>
<feature type="compositionally biased region" description="Low complexity" evidence="1">
    <location>
        <begin position="103"/>
        <end position="118"/>
    </location>
</feature>
<feature type="region of interest" description="Disordered" evidence="1">
    <location>
        <begin position="13"/>
        <end position="50"/>
    </location>
</feature>
<protein>
    <submittedName>
        <fullName evidence="2">Uncharacterized protein</fullName>
    </submittedName>
</protein>
<feature type="compositionally biased region" description="Basic and acidic residues" evidence="1">
    <location>
        <begin position="227"/>
        <end position="239"/>
    </location>
</feature>
<reference evidence="2 3" key="1">
    <citation type="submission" date="2019-03" db="EMBL/GenBank/DDBJ databases">
        <title>Genome sequence of Sphingomonas sp. 17J27-24.</title>
        <authorList>
            <person name="Kim M."/>
            <person name="Maeng S."/>
            <person name="Sathiyaraj S."/>
        </authorList>
    </citation>
    <scope>NUCLEOTIDE SEQUENCE [LARGE SCALE GENOMIC DNA]</scope>
    <source>
        <strain evidence="2 3">17J27-24</strain>
    </source>
</reference>